<evidence type="ECO:0000256" key="1">
    <source>
        <dbReference type="ARBA" id="ARBA00022741"/>
    </source>
</evidence>
<proteinExistence type="predicted"/>
<dbReference type="PANTHER" id="PTHR18934">
    <property type="entry name" value="ATP-DEPENDENT RNA HELICASE"/>
    <property type="match status" value="1"/>
</dbReference>
<dbReference type="PANTHER" id="PTHR18934:SF99">
    <property type="entry name" value="ATP-DEPENDENT RNA HELICASE DHX37-RELATED"/>
    <property type="match status" value="1"/>
</dbReference>
<sequence length="1487" mass="168641">MVERRNGPNPSTIDRGFKSSDARRANPKIDFPQVPMDEHRAEVVECIQNNQNAVIIGETGSGKTTRIPDFLLESFPKAKIAITQPRRVAARSVARYVASHRGEQVGGEVGYQVRFEDRTTEGTRANFMTDGILLRKLQFDPLLEEYDVVMVDEAHERSLNIDFVLGLLKRVQAERKKQGMKELKVIATSATIEKEKFANYFGESPVVEVPGRMYPVDIRYEKEEVRDYPKAAASRVKEIVTSSGEQGDILIFMPSEAEIRRTIQEIESLNLSGVDVMPLFGAMAPEDQDHIFEKNPKRKVIVSTNIAETSVTIDGVRFVIDSGLIKQKEFNPNTGIEALLTKRHAKSGCEQRKGRAGRTAPGTCYRLYSEADYTGRDAYQTPEIARSNLDHVILAMKKIGIEDVRSFDFIDRPKEEAITQAIETLKMLGALDANEKLTKIGETMSELPLRPEIARMVIEAKKYRCTGKICTIAAMMGEKSVFVRPREKEYEADEAHAQFKNGDSDFLKLLEVWEQWSATGFNDKWAREHYLNVRQLFEVREIRSQLMRKLKHQKIDVDDAKNNDTEAIQKCIVSGMIQYFMVSSGRFTYERAVLGKSSNPGGIFIHPSSSSFHKRPQMMIGTDVVTTSKTFARRCQPVDAKWLPEIAPQLLEEGDKSLRYDVENDSVIENVRYSIRGRYGTIAEQEREVTDDTVVAEQFVRALAEGKVDLPSVKHNVDTIHALQALYTRSGGKVHAPELLVWYKECASGIRSKQEANYIDEKLRLNFDSHCSPEMKTEIDTLYPETIQVQGHALKVEYEYRPANPNSWSESEKLERFKATITIPGDIIFKLDNADFPTLGTSGRPEITYRSGDGYSSIINSDLGALKVAVDNKRLESSWYSFRKPETEPVETKTLQPLPTLDSIGAHPIAYAKNYKGEDVFAHPSYYAKQTYDDNRGEYTYKFDVTYYSTEAEAKKNNERALETKKQEDDKAQRKIECETLLTPAKEKYADMSPTMEHLSNTFSDYGISYEDYHRLYKKWDEAGYALQSSDADPKKASELMDEVQATLAGGQQERERRIGLIPDVQVRLNALSEKVGKITYDTYTRFGLSYDQYNAISSKYREANDALRTADRHGSPTLPDPEGATTILDELIVMIPDEQEFTPEQEVLISAMSGKNASFVKVIKIRSGQVTEYYSLSSPNQTTQNPSEIPIGKSGRTLELVGNHLTQSWGGQGRPSWKLSDGDYVIGRDVYPFLRVKEKQGAPYGLQVIESVQQAYEEGGFIEETQQSRYSDSRPYYEKDKTETSTEKVRNNVFSSLLGKLTGKKETKLEKPVPVAPIMYKAPELVEKETMTEELRSTLMINLTNSRLFLDVVRSVLEPDKKATNADKISKARTRARELKKDLNGVEQELSITDDTIRIRSKVAEIVRKSERVAEEISRLQNSREDWTDRYKKFMGKLDEVAKAQDVNLDNLTLNKIRQKVVELAKRKDEITDLDGEVEAIIIDSI</sequence>
<evidence type="ECO:0008006" key="11">
    <source>
        <dbReference type="Google" id="ProtNLM"/>
    </source>
</evidence>
<gene>
    <name evidence="9" type="ORF">CO137_02765</name>
</gene>
<protein>
    <recommendedName>
        <fullName evidence="11">ATP-dependent RNA helicase HrpA</fullName>
    </recommendedName>
</protein>
<dbReference type="SMART" id="SM00490">
    <property type="entry name" value="HELICc"/>
    <property type="match status" value="1"/>
</dbReference>
<feature type="compositionally biased region" description="Basic and acidic residues" evidence="6">
    <location>
        <begin position="1272"/>
        <end position="1285"/>
    </location>
</feature>
<dbReference type="CDD" id="cd18791">
    <property type="entry name" value="SF2_C_RHA"/>
    <property type="match status" value="1"/>
</dbReference>
<dbReference type="GO" id="GO:0016787">
    <property type="term" value="F:hydrolase activity"/>
    <property type="evidence" value="ECO:0007669"/>
    <property type="project" value="UniProtKB-KW"/>
</dbReference>
<keyword evidence="4" id="KW-0067">ATP-binding</keyword>
<evidence type="ECO:0000256" key="5">
    <source>
        <dbReference type="SAM" id="Coils"/>
    </source>
</evidence>
<evidence type="ECO:0000256" key="4">
    <source>
        <dbReference type="ARBA" id="ARBA00022840"/>
    </source>
</evidence>
<reference evidence="10" key="1">
    <citation type="submission" date="2017-09" db="EMBL/GenBank/DDBJ databases">
        <title>Depth-based differentiation of microbial function through sediment-hosted aquifers and enrichment of novel symbionts in the deep terrestrial subsurface.</title>
        <authorList>
            <person name="Probst A.J."/>
            <person name="Ladd B."/>
            <person name="Jarett J.K."/>
            <person name="Geller-Mcgrath D.E."/>
            <person name="Sieber C.M.K."/>
            <person name="Emerson J.B."/>
            <person name="Anantharaman K."/>
            <person name="Thomas B.C."/>
            <person name="Malmstrom R."/>
            <person name="Stieglmeier M."/>
            <person name="Klingl A."/>
            <person name="Woyke T."/>
            <person name="Ryan C.M."/>
            <person name="Banfield J.F."/>
        </authorList>
    </citation>
    <scope>NUCLEOTIDE SEQUENCE [LARGE SCALE GENOMIC DNA]</scope>
</reference>
<feature type="domain" description="Helicase ATP-binding" evidence="7">
    <location>
        <begin position="44"/>
        <end position="210"/>
    </location>
</feature>
<comment type="caution">
    <text evidence="9">The sequence shown here is derived from an EMBL/GenBank/DDBJ whole genome shotgun (WGS) entry which is preliminary data.</text>
</comment>
<evidence type="ECO:0000259" key="7">
    <source>
        <dbReference type="PROSITE" id="PS51192"/>
    </source>
</evidence>
<dbReference type="Pfam" id="PF07717">
    <property type="entry name" value="OB_NTP_bind"/>
    <property type="match status" value="1"/>
</dbReference>
<dbReference type="InterPro" id="IPR048333">
    <property type="entry name" value="HA2_WH"/>
</dbReference>
<keyword evidence="5" id="KW-0175">Coiled coil</keyword>
<dbReference type="Proteomes" id="UP000230843">
    <property type="component" value="Unassembled WGS sequence"/>
</dbReference>
<name>A0A2M7Z6F3_9BACT</name>
<dbReference type="InterPro" id="IPR007502">
    <property type="entry name" value="Helicase-assoc_dom"/>
</dbReference>
<evidence type="ECO:0000313" key="9">
    <source>
        <dbReference type="EMBL" id="PJA89710.1"/>
    </source>
</evidence>
<evidence type="ECO:0000256" key="2">
    <source>
        <dbReference type="ARBA" id="ARBA00022801"/>
    </source>
</evidence>
<dbReference type="Pfam" id="PF21010">
    <property type="entry name" value="HA2_C"/>
    <property type="match status" value="1"/>
</dbReference>
<evidence type="ECO:0000256" key="6">
    <source>
        <dbReference type="SAM" id="MobiDB-lite"/>
    </source>
</evidence>
<evidence type="ECO:0000256" key="3">
    <source>
        <dbReference type="ARBA" id="ARBA00022806"/>
    </source>
</evidence>
<dbReference type="EMBL" id="PFVJ01000058">
    <property type="protein sequence ID" value="PJA89710.1"/>
    <property type="molecule type" value="Genomic_DNA"/>
</dbReference>
<dbReference type="InterPro" id="IPR011545">
    <property type="entry name" value="DEAD/DEAH_box_helicase_dom"/>
</dbReference>
<dbReference type="GO" id="GO:0004386">
    <property type="term" value="F:helicase activity"/>
    <property type="evidence" value="ECO:0007669"/>
    <property type="project" value="UniProtKB-KW"/>
</dbReference>
<keyword evidence="1" id="KW-0547">Nucleotide-binding</keyword>
<feature type="domain" description="Helicase C-terminal" evidence="8">
    <location>
        <begin position="235"/>
        <end position="400"/>
    </location>
</feature>
<feature type="coiled-coil region" evidence="5">
    <location>
        <begin position="1370"/>
        <end position="1431"/>
    </location>
</feature>
<organism evidence="9 10">
    <name type="scientific">Candidatus Magasanikbacteria bacterium CG_4_9_14_3_um_filter_32_9</name>
    <dbReference type="NCBI Taxonomy" id="1974644"/>
    <lineage>
        <taxon>Bacteria</taxon>
        <taxon>Candidatus Magasanikiibacteriota</taxon>
    </lineage>
</organism>
<dbReference type="InterPro" id="IPR011709">
    <property type="entry name" value="DEAD-box_helicase_OB_fold"/>
</dbReference>
<dbReference type="SMART" id="SM00487">
    <property type="entry name" value="DEXDc"/>
    <property type="match status" value="1"/>
</dbReference>
<dbReference type="SUPFAM" id="SSF52540">
    <property type="entry name" value="P-loop containing nucleoside triphosphate hydrolases"/>
    <property type="match status" value="1"/>
</dbReference>
<dbReference type="CDD" id="cd17917">
    <property type="entry name" value="DEXHc_RHA-like"/>
    <property type="match status" value="1"/>
</dbReference>
<dbReference type="InterPro" id="IPR001650">
    <property type="entry name" value="Helicase_C-like"/>
</dbReference>
<feature type="region of interest" description="Disordered" evidence="6">
    <location>
        <begin position="1264"/>
        <end position="1285"/>
    </location>
</feature>
<accession>A0A2M7Z6F3</accession>
<dbReference type="Gene3D" id="1.20.120.1080">
    <property type="match status" value="1"/>
</dbReference>
<evidence type="ECO:0000259" key="8">
    <source>
        <dbReference type="PROSITE" id="PS51194"/>
    </source>
</evidence>
<feature type="compositionally biased region" description="Basic and acidic residues" evidence="6">
    <location>
        <begin position="15"/>
        <end position="24"/>
    </location>
</feature>
<dbReference type="InterPro" id="IPR014001">
    <property type="entry name" value="Helicase_ATP-bd"/>
</dbReference>
<dbReference type="PROSITE" id="PS51194">
    <property type="entry name" value="HELICASE_CTER"/>
    <property type="match status" value="1"/>
</dbReference>
<dbReference type="Pfam" id="PF04408">
    <property type="entry name" value="WHD_HA2"/>
    <property type="match status" value="1"/>
</dbReference>
<dbReference type="Pfam" id="PF00270">
    <property type="entry name" value="DEAD"/>
    <property type="match status" value="1"/>
</dbReference>
<dbReference type="SMART" id="SM00847">
    <property type="entry name" value="HA2"/>
    <property type="match status" value="1"/>
</dbReference>
<dbReference type="Gene3D" id="3.40.50.300">
    <property type="entry name" value="P-loop containing nucleotide triphosphate hydrolases"/>
    <property type="match status" value="2"/>
</dbReference>
<dbReference type="InterPro" id="IPR027417">
    <property type="entry name" value="P-loop_NTPase"/>
</dbReference>
<keyword evidence="2" id="KW-0378">Hydrolase</keyword>
<feature type="region of interest" description="Disordered" evidence="6">
    <location>
        <begin position="1"/>
        <end position="31"/>
    </location>
</feature>
<dbReference type="GO" id="GO:0005524">
    <property type="term" value="F:ATP binding"/>
    <property type="evidence" value="ECO:0007669"/>
    <property type="project" value="UniProtKB-KW"/>
</dbReference>
<dbReference type="Pfam" id="PF00271">
    <property type="entry name" value="Helicase_C"/>
    <property type="match status" value="1"/>
</dbReference>
<keyword evidence="3" id="KW-0347">Helicase</keyword>
<dbReference type="GO" id="GO:0003723">
    <property type="term" value="F:RNA binding"/>
    <property type="evidence" value="ECO:0007669"/>
    <property type="project" value="TreeGrafter"/>
</dbReference>
<dbReference type="PROSITE" id="PS51192">
    <property type="entry name" value="HELICASE_ATP_BIND_1"/>
    <property type="match status" value="1"/>
</dbReference>
<evidence type="ECO:0000313" key="10">
    <source>
        <dbReference type="Proteomes" id="UP000230843"/>
    </source>
</evidence>